<organism evidence="3 4">
    <name type="scientific">Mycobacterium saskatchewanense</name>
    <dbReference type="NCBI Taxonomy" id="220927"/>
    <lineage>
        <taxon>Bacteria</taxon>
        <taxon>Bacillati</taxon>
        <taxon>Actinomycetota</taxon>
        <taxon>Actinomycetes</taxon>
        <taxon>Mycobacteriales</taxon>
        <taxon>Mycobacteriaceae</taxon>
        <taxon>Mycobacterium</taxon>
        <taxon>Mycobacterium simiae complex</taxon>
    </lineage>
</organism>
<keyword evidence="1" id="KW-0732">Signal</keyword>
<dbReference type="Pfam" id="PF05305">
    <property type="entry name" value="DUF732"/>
    <property type="match status" value="1"/>
</dbReference>
<evidence type="ECO:0000259" key="2">
    <source>
        <dbReference type="Pfam" id="PF05305"/>
    </source>
</evidence>
<proteinExistence type="predicted"/>
<evidence type="ECO:0000256" key="1">
    <source>
        <dbReference type="SAM" id="SignalP"/>
    </source>
</evidence>
<dbReference type="EMBL" id="LQPR01000055">
    <property type="protein sequence ID" value="ORW68064.1"/>
    <property type="molecule type" value="Genomic_DNA"/>
</dbReference>
<dbReference type="Proteomes" id="UP000193387">
    <property type="component" value="Unassembled WGS sequence"/>
</dbReference>
<name>A0AAJ3NLI9_9MYCO</name>
<reference evidence="3 4" key="1">
    <citation type="submission" date="2016-01" db="EMBL/GenBank/DDBJ databases">
        <title>The new phylogeny of the genus Mycobacterium.</title>
        <authorList>
            <person name="Tarcisio F."/>
            <person name="Conor M."/>
            <person name="Antonella G."/>
            <person name="Elisabetta G."/>
            <person name="Giulia F.S."/>
            <person name="Sara T."/>
            <person name="Anna F."/>
            <person name="Clotilde B."/>
            <person name="Roberto B."/>
            <person name="Veronica D.S."/>
            <person name="Fabio R."/>
            <person name="Monica P."/>
            <person name="Olivier J."/>
            <person name="Enrico T."/>
            <person name="Nicola S."/>
        </authorList>
    </citation>
    <scope>NUCLEOTIDE SEQUENCE [LARGE SCALE GENOMIC DNA]</scope>
    <source>
        <strain evidence="3 4">DSM 44616</strain>
    </source>
</reference>
<dbReference type="RefSeq" id="WP_085257586.1">
    <property type="nucleotide sequence ID" value="NZ_AP022573.1"/>
</dbReference>
<sequence>MKALLAPAVLAALIGAAVPASADGNDDAFLASLQAAGITYQGTDRVIAAGKSVCKMVDQGKQMVDVVKTVQNLNPGLHGDNAARFTAIAANVYCPQALAVVAGKPGDGA</sequence>
<feature type="domain" description="DUF732" evidence="2">
    <location>
        <begin position="25"/>
        <end position="96"/>
    </location>
</feature>
<dbReference type="AlphaFoldDB" id="A0AAJ3NLI9"/>
<comment type="caution">
    <text evidence="3">The sequence shown here is derived from an EMBL/GenBank/DDBJ whole genome shotgun (WGS) entry which is preliminary data.</text>
</comment>
<gene>
    <name evidence="3" type="ORF">AWC23_21790</name>
</gene>
<dbReference type="InterPro" id="IPR007969">
    <property type="entry name" value="DUF732"/>
</dbReference>
<keyword evidence="4" id="KW-1185">Reference proteome</keyword>
<feature type="chain" id="PRO_5042481447" description="DUF732 domain-containing protein" evidence="1">
    <location>
        <begin position="23"/>
        <end position="109"/>
    </location>
</feature>
<protein>
    <recommendedName>
        <fullName evidence="2">DUF732 domain-containing protein</fullName>
    </recommendedName>
</protein>
<evidence type="ECO:0000313" key="3">
    <source>
        <dbReference type="EMBL" id="ORW68064.1"/>
    </source>
</evidence>
<feature type="signal peptide" evidence="1">
    <location>
        <begin position="1"/>
        <end position="22"/>
    </location>
</feature>
<evidence type="ECO:0000313" key="4">
    <source>
        <dbReference type="Proteomes" id="UP000193387"/>
    </source>
</evidence>
<accession>A0AAJ3NLI9</accession>